<dbReference type="PRINTS" id="PR00385">
    <property type="entry name" value="P450"/>
</dbReference>
<dbReference type="EMBL" id="HE796894">
    <property type="protein sequence ID" value="CCL98632.1"/>
    <property type="molecule type" value="Genomic_DNA"/>
</dbReference>
<evidence type="ECO:0000256" key="6">
    <source>
        <dbReference type="ARBA" id="ARBA00022692"/>
    </source>
</evidence>
<keyword evidence="6" id="KW-0812">Transmembrane</keyword>
<accession>J4HRX6</accession>
<sequence>MPPCPPGLPLLGNVLQVPNRSWLQFEQWKTMYGPIFSLNMAGQSVIVLNTHKVAEDLLDRRSNIYSDRPRFIMACEILTGNCLMTFIPYGDLWRRLRRAAHADFNFRVVDKFQPIQAKEAASLVLDMLNDPDSWMEHLKRSTASCVLSSVYGWQRLGKDDPVVAKIHAHISRLGSSVLPGAYLVELFPFMKKFPSWIAKWKREGEGWHRKDTEMFEGFINGVSEKIVSSPLLVPRYDMSLIELTKATGRGGSSSSTFVESLIENQAKYGLTKKQTAWLAGTMFGAGAETTAASMIVFILAMTLYPSVMRKAQAEIDAVVGRDRVPNFRDEPSLPYIRAIVKETLRWRPVGPLGVPRRTSAEDWYEGYYIPKGAMILPNIWAMNRDPTIFPDFDEFRPERFLDPSGTIGVTPPETHSMGHVTYGFGRRICAGYNFANKEMFIDIAMLLWALNIEKAVDIHGEEIIPDRNDINEAGAVV</sequence>
<evidence type="ECO:0000256" key="9">
    <source>
        <dbReference type="ARBA" id="ARBA00023002"/>
    </source>
</evidence>
<dbReference type="OrthoDB" id="2789670at2759"/>
<proteinExistence type="inferred from homology"/>
<dbReference type="InterPro" id="IPR002401">
    <property type="entry name" value="Cyt_P450_E_grp-I"/>
</dbReference>
<dbReference type="InterPro" id="IPR001128">
    <property type="entry name" value="Cyt_P450"/>
</dbReference>
<dbReference type="InParanoid" id="J4HRX6"/>
<dbReference type="Pfam" id="PF00067">
    <property type="entry name" value="p450"/>
    <property type="match status" value="1"/>
</dbReference>
<dbReference type="InterPro" id="IPR036396">
    <property type="entry name" value="Cyt_P450_sf"/>
</dbReference>
<keyword evidence="12" id="KW-0472">Membrane</keyword>
<dbReference type="GO" id="GO:0005506">
    <property type="term" value="F:iron ion binding"/>
    <property type="evidence" value="ECO:0007669"/>
    <property type="project" value="InterPro"/>
</dbReference>
<keyword evidence="10 13" id="KW-0408">Iron</keyword>
<dbReference type="PANTHER" id="PTHR46300:SF2">
    <property type="entry name" value="CYTOCHROME P450 MONOOXYGENASE ALNH-RELATED"/>
    <property type="match status" value="1"/>
</dbReference>
<dbReference type="PANTHER" id="PTHR46300">
    <property type="entry name" value="P450, PUTATIVE (EUROFUNG)-RELATED-RELATED"/>
    <property type="match status" value="1"/>
</dbReference>
<evidence type="ECO:0000313" key="15">
    <source>
        <dbReference type="Proteomes" id="UP000006352"/>
    </source>
</evidence>
<dbReference type="STRING" id="599839.J4HRX6"/>
<dbReference type="RefSeq" id="XP_012177915.1">
    <property type="nucleotide sequence ID" value="XM_012322525.1"/>
</dbReference>
<feature type="binding site" description="axial binding residue" evidence="13">
    <location>
        <position position="429"/>
    </location>
    <ligand>
        <name>heme</name>
        <dbReference type="ChEBI" id="CHEBI:30413"/>
    </ligand>
    <ligandPart>
        <name>Fe</name>
        <dbReference type="ChEBI" id="CHEBI:18248"/>
    </ligandPart>
</feature>
<keyword evidence="7 13" id="KW-0479">Metal-binding</keyword>
<dbReference type="CDD" id="cd11065">
    <property type="entry name" value="CYP64-like"/>
    <property type="match status" value="1"/>
</dbReference>
<evidence type="ECO:0000256" key="13">
    <source>
        <dbReference type="PIRSR" id="PIRSR602401-1"/>
    </source>
</evidence>
<dbReference type="GO" id="GO:0020037">
    <property type="term" value="F:heme binding"/>
    <property type="evidence" value="ECO:0007669"/>
    <property type="project" value="InterPro"/>
</dbReference>
<name>J4HRX6_9APHY</name>
<dbReference type="AlphaFoldDB" id="J4HRX6"/>
<evidence type="ECO:0000256" key="7">
    <source>
        <dbReference type="ARBA" id="ARBA00022723"/>
    </source>
</evidence>
<keyword evidence="5 13" id="KW-0349">Heme</keyword>
<reference evidence="14 15" key="1">
    <citation type="journal article" date="2012" name="Appl. Environ. Microbiol.">
        <title>Short-read sequencing for genomic analysis of the brown rot fungus Fibroporia radiculosa.</title>
        <authorList>
            <person name="Tang J.D."/>
            <person name="Perkins A.D."/>
            <person name="Sonstegard T.S."/>
            <person name="Schroeder S.G."/>
            <person name="Burgess S.C."/>
            <person name="Diehl S.V."/>
        </authorList>
    </citation>
    <scope>NUCLEOTIDE SEQUENCE [LARGE SCALE GENOMIC DNA]</scope>
    <source>
        <strain evidence="14 15">TFFH 294</strain>
    </source>
</reference>
<dbReference type="Proteomes" id="UP000006352">
    <property type="component" value="Unassembled WGS sequence"/>
</dbReference>
<protein>
    <recommendedName>
        <fullName evidence="16">Cytochrome P450</fullName>
    </recommendedName>
</protein>
<keyword evidence="15" id="KW-1185">Reference proteome</keyword>
<evidence type="ECO:0000256" key="10">
    <source>
        <dbReference type="ARBA" id="ARBA00023004"/>
    </source>
</evidence>
<dbReference type="GO" id="GO:0016705">
    <property type="term" value="F:oxidoreductase activity, acting on paired donors, with incorporation or reduction of molecular oxygen"/>
    <property type="evidence" value="ECO:0007669"/>
    <property type="project" value="InterPro"/>
</dbReference>
<evidence type="ECO:0000256" key="1">
    <source>
        <dbReference type="ARBA" id="ARBA00001971"/>
    </source>
</evidence>
<dbReference type="GO" id="GO:0016020">
    <property type="term" value="C:membrane"/>
    <property type="evidence" value="ECO:0007669"/>
    <property type="project" value="UniProtKB-SubCell"/>
</dbReference>
<keyword evidence="9" id="KW-0560">Oxidoreductase</keyword>
<evidence type="ECO:0000313" key="14">
    <source>
        <dbReference type="EMBL" id="CCL98632.1"/>
    </source>
</evidence>
<evidence type="ECO:0000256" key="11">
    <source>
        <dbReference type="ARBA" id="ARBA00023033"/>
    </source>
</evidence>
<comment type="pathway">
    <text evidence="3">Secondary metabolite biosynthesis.</text>
</comment>
<organism evidence="14 15">
    <name type="scientific">Fibroporia radiculosa</name>
    <dbReference type="NCBI Taxonomy" id="599839"/>
    <lineage>
        <taxon>Eukaryota</taxon>
        <taxon>Fungi</taxon>
        <taxon>Dikarya</taxon>
        <taxon>Basidiomycota</taxon>
        <taxon>Agaricomycotina</taxon>
        <taxon>Agaricomycetes</taxon>
        <taxon>Polyporales</taxon>
        <taxon>Fibroporiaceae</taxon>
        <taxon>Fibroporia</taxon>
    </lineage>
</organism>
<evidence type="ECO:0000256" key="5">
    <source>
        <dbReference type="ARBA" id="ARBA00022617"/>
    </source>
</evidence>
<evidence type="ECO:0000256" key="12">
    <source>
        <dbReference type="ARBA" id="ARBA00023136"/>
    </source>
</evidence>
<comment type="subcellular location">
    <subcellularLocation>
        <location evidence="2">Membrane</location>
    </subcellularLocation>
</comment>
<gene>
    <name evidence="14" type="ORF">FIBRA_00634</name>
</gene>
<dbReference type="InterPro" id="IPR050364">
    <property type="entry name" value="Cytochrome_P450_fung"/>
</dbReference>
<keyword evidence="11" id="KW-0503">Monooxygenase</keyword>
<evidence type="ECO:0000256" key="4">
    <source>
        <dbReference type="ARBA" id="ARBA00010617"/>
    </source>
</evidence>
<dbReference type="HOGENOM" id="CLU_001570_2_3_1"/>
<dbReference type="GeneID" id="24093543"/>
<comment type="cofactor">
    <cofactor evidence="1 13">
        <name>heme</name>
        <dbReference type="ChEBI" id="CHEBI:30413"/>
    </cofactor>
</comment>
<keyword evidence="8" id="KW-1133">Transmembrane helix</keyword>
<dbReference type="Gene3D" id="1.10.630.10">
    <property type="entry name" value="Cytochrome P450"/>
    <property type="match status" value="1"/>
</dbReference>
<evidence type="ECO:0000256" key="8">
    <source>
        <dbReference type="ARBA" id="ARBA00022989"/>
    </source>
</evidence>
<dbReference type="GO" id="GO:0004497">
    <property type="term" value="F:monooxygenase activity"/>
    <property type="evidence" value="ECO:0007669"/>
    <property type="project" value="UniProtKB-KW"/>
</dbReference>
<evidence type="ECO:0000256" key="3">
    <source>
        <dbReference type="ARBA" id="ARBA00005179"/>
    </source>
</evidence>
<dbReference type="PRINTS" id="PR00463">
    <property type="entry name" value="EP450I"/>
</dbReference>
<evidence type="ECO:0000256" key="2">
    <source>
        <dbReference type="ARBA" id="ARBA00004370"/>
    </source>
</evidence>
<dbReference type="SUPFAM" id="SSF48264">
    <property type="entry name" value="Cytochrome P450"/>
    <property type="match status" value="1"/>
</dbReference>
<comment type="similarity">
    <text evidence="4">Belongs to the cytochrome P450 family.</text>
</comment>
<evidence type="ECO:0008006" key="16">
    <source>
        <dbReference type="Google" id="ProtNLM"/>
    </source>
</evidence>